<dbReference type="InParanoid" id="A0A177CLT2"/>
<feature type="region of interest" description="Disordered" evidence="2">
    <location>
        <begin position="162"/>
        <end position="208"/>
    </location>
</feature>
<evidence type="ECO:0000313" key="5">
    <source>
        <dbReference type="Proteomes" id="UP000077069"/>
    </source>
</evidence>
<reference evidence="4 5" key="1">
    <citation type="submission" date="2016-05" db="EMBL/GenBank/DDBJ databases">
        <title>Comparative analysis of secretome profiles of manganese(II)-oxidizing ascomycete fungi.</title>
        <authorList>
            <consortium name="DOE Joint Genome Institute"/>
            <person name="Zeiner C.A."/>
            <person name="Purvine S.O."/>
            <person name="Zink E.M."/>
            <person name="Wu S."/>
            <person name="Pasa-Tolic L."/>
            <person name="Chaput D.L."/>
            <person name="Haridas S."/>
            <person name="Grigoriev I.V."/>
            <person name="Santelli C.M."/>
            <person name="Hansel C.M."/>
        </authorList>
    </citation>
    <scope>NUCLEOTIDE SEQUENCE [LARGE SCALE GENOMIC DNA]</scope>
    <source>
        <strain evidence="4 5">AP3s5-JAC2a</strain>
    </source>
</reference>
<keyword evidence="1" id="KW-0539">Nucleus</keyword>
<dbReference type="PANTHER" id="PTHR31668:SF30">
    <property type="entry name" value="ZN(II)2CYS6 TRANSCRIPTION FACTOR (EUROFUNG)"/>
    <property type="match status" value="1"/>
</dbReference>
<dbReference type="OrthoDB" id="3946756at2759"/>
<evidence type="ECO:0000313" key="4">
    <source>
        <dbReference type="EMBL" id="OAG07828.1"/>
    </source>
</evidence>
<dbReference type="GO" id="GO:0000981">
    <property type="term" value="F:DNA-binding transcription factor activity, RNA polymerase II-specific"/>
    <property type="evidence" value="ECO:0007669"/>
    <property type="project" value="InterPro"/>
</dbReference>
<name>A0A177CLT2_9PLEO</name>
<dbReference type="PROSITE" id="PS50048">
    <property type="entry name" value="ZN2_CY6_FUNGAL_2"/>
    <property type="match status" value="1"/>
</dbReference>
<organism evidence="4 5">
    <name type="scientific">Paraphaeosphaeria sporulosa</name>
    <dbReference type="NCBI Taxonomy" id="1460663"/>
    <lineage>
        <taxon>Eukaryota</taxon>
        <taxon>Fungi</taxon>
        <taxon>Dikarya</taxon>
        <taxon>Ascomycota</taxon>
        <taxon>Pezizomycotina</taxon>
        <taxon>Dothideomycetes</taxon>
        <taxon>Pleosporomycetidae</taxon>
        <taxon>Pleosporales</taxon>
        <taxon>Massarineae</taxon>
        <taxon>Didymosphaeriaceae</taxon>
        <taxon>Paraphaeosphaeria</taxon>
    </lineage>
</organism>
<dbReference type="Gene3D" id="4.10.240.10">
    <property type="entry name" value="Zn(2)-C6 fungal-type DNA-binding domain"/>
    <property type="match status" value="1"/>
</dbReference>
<dbReference type="InterPro" id="IPR050797">
    <property type="entry name" value="Carb_Metab_Trans_Reg"/>
</dbReference>
<sequence>MIPRSNTAAAAPPQRQSCDRCHRQKLRCIRNKDNSNVCDRCLSKGAQCVFSSSLPKGRPSSNARSVRRLTMETRTNGLPETSAPEVAQQILTTDPSSSERTAPKILPQPMQNQIDYSLSTWPWIGATAWEEAQSDMTWDGLEFSVSDVDDLLASANAWGSDTSGAEDLTSFSPLRSPSVPSPPNFHDHNIGKTRPGNYERPHVGSGNGMQKSMAANSTSNFPDKSPSIVIGQLSQLSVQLSNLRASSHILAQAADFSFGRGPNEGQSSLIDSAAFESVVAWLPPEESAGTLDPQRSNVSADGPNLQSSITPQIGTPNGPGLLRDVFSASHRLMQITQNLKADDITRHLVMACEALLLEIYAAILTALQHEAYPGDTASATALGNVRLVLVVQLCAYLVERQHQAVWQCLNPTNIQNHNLPSPIQPGNVETDCLKDLKAQVQQKLARLRQMLRCS</sequence>
<evidence type="ECO:0000259" key="3">
    <source>
        <dbReference type="PROSITE" id="PS50048"/>
    </source>
</evidence>
<dbReference type="PANTHER" id="PTHR31668">
    <property type="entry name" value="GLUCOSE TRANSPORT TRANSCRIPTION REGULATOR RGT1-RELATED-RELATED"/>
    <property type="match status" value="1"/>
</dbReference>
<gene>
    <name evidence="4" type="ORF">CC84DRAFT_521210</name>
</gene>
<accession>A0A177CLT2</accession>
<dbReference type="SMART" id="SM00066">
    <property type="entry name" value="GAL4"/>
    <property type="match status" value="1"/>
</dbReference>
<dbReference type="SUPFAM" id="SSF57701">
    <property type="entry name" value="Zn2/Cys6 DNA-binding domain"/>
    <property type="match status" value="1"/>
</dbReference>
<protein>
    <recommendedName>
        <fullName evidence="3">Zn(2)-C6 fungal-type domain-containing protein</fullName>
    </recommendedName>
</protein>
<dbReference type="STRING" id="1460663.A0A177CLT2"/>
<dbReference type="GeneID" id="28770093"/>
<dbReference type="AlphaFoldDB" id="A0A177CLT2"/>
<dbReference type="PROSITE" id="PS00463">
    <property type="entry name" value="ZN2_CY6_FUNGAL_1"/>
    <property type="match status" value="1"/>
</dbReference>
<feature type="region of interest" description="Disordered" evidence="2">
    <location>
        <begin position="286"/>
        <end position="313"/>
    </location>
</feature>
<feature type="domain" description="Zn(2)-C6 fungal-type" evidence="3">
    <location>
        <begin position="17"/>
        <end position="50"/>
    </location>
</feature>
<dbReference type="Pfam" id="PF00172">
    <property type="entry name" value="Zn_clus"/>
    <property type="match status" value="1"/>
</dbReference>
<dbReference type="Proteomes" id="UP000077069">
    <property type="component" value="Unassembled WGS sequence"/>
</dbReference>
<evidence type="ECO:0000256" key="1">
    <source>
        <dbReference type="ARBA" id="ARBA00023242"/>
    </source>
</evidence>
<proteinExistence type="predicted"/>
<evidence type="ECO:0000256" key="2">
    <source>
        <dbReference type="SAM" id="MobiDB-lite"/>
    </source>
</evidence>
<dbReference type="RefSeq" id="XP_018038193.1">
    <property type="nucleotide sequence ID" value="XM_018186607.1"/>
</dbReference>
<dbReference type="InterPro" id="IPR001138">
    <property type="entry name" value="Zn2Cys6_DnaBD"/>
</dbReference>
<dbReference type="CDD" id="cd00067">
    <property type="entry name" value="GAL4"/>
    <property type="match status" value="1"/>
</dbReference>
<keyword evidence="5" id="KW-1185">Reference proteome</keyword>
<dbReference type="GO" id="GO:0008270">
    <property type="term" value="F:zinc ion binding"/>
    <property type="evidence" value="ECO:0007669"/>
    <property type="project" value="InterPro"/>
</dbReference>
<dbReference type="EMBL" id="KV441550">
    <property type="protein sequence ID" value="OAG07828.1"/>
    <property type="molecule type" value="Genomic_DNA"/>
</dbReference>
<dbReference type="InterPro" id="IPR036864">
    <property type="entry name" value="Zn2-C6_fun-type_DNA-bd_sf"/>
</dbReference>
<feature type="compositionally biased region" description="Polar residues" evidence="2">
    <location>
        <begin position="293"/>
        <end position="313"/>
    </location>
</feature>